<dbReference type="InterPro" id="IPR058625">
    <property type="entry name" value="MdtA-like_BSH"/>
</dbReference>
<evidence type="ECO:0000313" key="10">
    <source>
        <dbReference type="Proteomes" id="UP001595630"/>
    </source>
</evidence>
<evidence type="ECO:0000313" key="9">
    <source>
        <dbReference type="EMBL" id="MFC3608212.1"/>
    </source>
</evidence>
<feature type="domain" description="Multidrug resistance protein MdtA-like C-terminal permuted SH3" evidence="8">
    <location>
        <begin position="312"/>
        <end position="371"/>
    </location>
</feature>
<accession>A0ABV7T7I9</accession>
<comment type="similarity">
    <text evidence="2">Belongs to the membrane fusion protein (MFP) (TC 8.A.1) family.</text>
</comment>
<name>A0ABV7T7I9_9GAMM</name>
<keyword evidence="3" id="KW-0813">Transport</keyword>
<evidence type="ECO:0000256" key="4">
    <source>
        <dbReference type="ARBA" id="ARBA00023054"/>
    </source>
</evidence>
<dbReference type="PANTHER" id="PTHR30469">
    <property type="entry name" value="MULTIDRUG RESISTANCE PROTEIN MDTA"/>
    <property type="match status" value="1"/>
</dbReference>
<reference evidence="10" key="1">
    <citation type="journal article" date="2019" name="Int. J. Syst. Evol. Microbiol.">
        <title>The Global Catalogue of Microorganisms (GCM) 10K type strain sequencing project: providing services to taxonomists for standard genome sequencing and annotation.</title>
        <authorList>
            <consortium name="The Broad Institute Genomics Platform"/>
            <consortium name="The Broad Institute Genome Sequencing Center for Infectious Disease"/>
            <person name="Wu L."/>
            <person name="Ma J."/>
        </authorList>
    </citation>
    <scope>NUCLEOTIDE SEQUENCE [LARGE SCALE GENOMIC DNA]</scope>
    <source>
        <strain evidence="10">KCTC 42447</strain>
    </source>
</reference>
<sequence length="385" mass="42450">MRARPLFIFLLLPLLIAAGLAWRTWQGPELPGYEVQARPLVQRVVASGEVDSRSVAQIGSEITGVVAARYVREGDQVRAGELLLELHDREWRARLQEAQAQLDQLVASTRPQAQAALREAESNLAQASRERERRARLTERQLISVEQREQAQRAETAARAARDRARLAAAAVAADGSETRLLEQRLEAAHVALARTRLLAPVDGIIQSRQVEPGDLVQPGRTLLTLAPLDSLEIRLPLDEKSLAPIEPGLPATVIADAWPERPLAARVSYLAPRVEPTTGTLDVHLRFEQPAEFLRQGMTVSVSIETGRREQALALPNDSLRQRDGARAEVLRLDRDNRVERVTVRLGLRGTGLSEVTGGLAAGDRVLIGDARPGQRVRLRQQAY</sequence>
<gene>
    <name evidence="9" type="ORF">ACFOMF_10525</name>
</gene>
<dbReference type="Gene3D" id="2.40.50.100">
    <property type="match status" value="2"/>
</dbReference>
<dbReference type="Proteomes" id="UP001595630">
    <property type="component" value="Unassembled WGS sequence"/>
</dbReference>
<dbReference type="EMBL" id="JBHRXZ010000022">
    <property type="protein sequence ID" value="MFC3608212.1"/>
    <property type="molecule type" value="Genomic_DNA"/>
</dbReference>
<evidence type="ECO:0000259" key="7">
    <source>
        <dbReference type="Pfam" id="PF25954"/>
    </source>
</evidence>
<dbReference type="NCBIfam" id="TIGR01730">
    <property type="entry name" value="RND_mfp"/>
    <property type="match status" value="1"/>
</dbReference>
<dbReference type="Gene3D" id="2.40.420.20">
    <property type="match status" value="1"/>
</dbReference>
<keyword evidence="4 5" id="KW-0175">Coiled coil</keyword>
<dbReference type="Gene3D" id="2.40.30.170">
    <property type="match status" value="1"/>
</dbReference>
<feature type="domain" description="CusB-like beta-barrel" evidence="7">
    <location>
        <begin position="240"/>
        <end position="307"/>
    </location>
</feature>
<comment type="subcellular location">
    <subcellularLocation>
        <location evidence="1">Cell envelope</location>
    </subcellularLocation>
</comment>
<evidence type="ECO:0000259" key="6">
    <source>
        <dbReference type="Pfam" id="PF25917"/>
    </source>
</evidence>
<dbReference type="PANTHER" id="PTHR30469:SF15">
    <property type="entry name" value="HLYD FAMILY OF SECRETION PROTEINS"/>
    <property type="match status" value="1"/>
</dbReference>
<evidence type="ECO:0000256" key="2">
    <source>
        <dbReference type="ARBA" id="ARBA00009477"/>
    </source>
</evidence>
<dbReference type="Pfam" id="PF25967">
    <property type="entry name" value="RND-MFP_C"/>
    <property type="match status" value="1"/>
</dbReference>
<feature type="coiled-coil region" evidence="5">
    <location>
        <begin position="88"/>
        <end position="164"/>
    </location>
</feature>
<feature type="domain" description="Multidrug resistance protein MdtA-like barrel-sandwich hybrid" evidence="6">
    <location>
        <begin position="55"/>
        <end position="222"/>
    </location>
</feature>
<dbReference type="PRINTS" id="PR01490">
    <property type="entry name" value="RTXTOXIND"/>
</dbReference>
<comment type="caution">
    <text evidence="9">The sequence shown here is derived from an EMBL/GenBank/DDBJ whole genome shotgun (WGS) entry which is preliminary data.</text>
</comment>
<proteinExistence type="inferred from homology"/>
<organism evidence="9 10">
    <name type="scientific">Stutzerimonas tarimensis</name>
    <dbReference type="NCBI Taxonomy" id="1507735"/>
    <lineage>
        <taxon>Bacteria</taxon>
        <taxon>Pseudomonadati</taxon>
        <taxon>Pseudomonadota</taxon>
        <taxon>Gammaproteobacteria</taxon>
        <taxon>Pseudomonadales</taxon>
        <taxon>Pseudomonadaceae</taxon>
        <taxon>Stutzerimonas</taxon>
    </lineage>
</organism>
<evidence type="ECO:0000256" key="3">
    <source>
        <dbReference type="ARBA" id="ARBA00022448"/>
    </source>
</evidence>
<dbReference type="SUPFAM" id="SSF111369">
    <property type="entry name" value="HlyD-like secretion proteins"/>
    <property type="match status" value="1"/>
</dbReference>
<dbReference type="InterPro" id="IPR006143">
    <property type="entry name" value="RND_pump_MFP"/>
</dbReference>
<dbReference type="Pfam" id="PF25917">
    <property type="entry name" value="BSH_RND"/>
    <property type="match status" value="1"/>
</dbReference>
<evidence type="ECO:0000256" key="1">
    <source>
        <dbReference type="ARBA" id="ARBA00004196"/>
    </source>
</evidence>
<keyword evidence="10" id="KW-1185">Reference proteome</keyword>
<protein>
    <submittedName>
        <fullName evidence="9">Efflux RND transporter periplasmic adaptor subunit</fullName>
    </submittedName>
</protein>
<dbReference type="RefSeq" id="WP_386365804.1">
    <property type="nucleotide sequence ID" value="NZ_JBHRXZ010000022.1"/>
</dbReference>
<evidence type="ECO:0000259" key="8">
    <source>
        <dbReference type="Pfam" id="PF25967"/>
    </source>
</evidence>
<dbReference type="InterPro" id="IPR058627">
    <property type="entry name" value="MdtA-like_C"/>
</dbReference>
<dbReference type="InterPro" id="IPR058792">
    <property type="entry name" value="Beta-barrel_RND_2"/>
</dbReference>
<evidence type="ECO:0000256" key="5">
    <source>
        <dbReference type="SAM" id="Coils"/>
    </source>
</evidence>
<dbReference type="Pfam" id="PF25954">
    <property type="entry name" value="Beta-barrel_RND_2"/>
    <property type="match status" value="1"/>
</dbReference>